<organism evidence="1 2">
    <name type="scientific">Cellulophaga fucicola</name>
    <dbReference type="NCBI Taxonomy" id="76595"/>
    <lineage>
        <taxon>Bacteria</taxon>
        <taxon>Pseudomonadati</taxon>
        <taxon>Bacteroidota</taxon>
        <taxon>Flavobacteriia</taxon>
        <taxon>Flavobacteriales</taxon>
        <taxon>Flavobacteriaceae</taxon>
        <taxon>Cellulophaga</taxon>
    </lineage>
</organism>
<dbReference type="AlphaFoldDB" id="A0A1K1MTS9"/>
<dbReference type="OrthoDB" id="1426499at2"/>
<accession>A0A1K1MTS9</accession>
<dbReference type="RefSeq" id="WP_072302548.1">
    <property type="nucleotide sequence ID" value="NZ_FPIY01000001.1"/>
</dbReference>
<name>A0A1K1MTS9_9FLAO</name>
<protein>
    <submittedName>
        <fullName evidence="1">Uncharacterized protein</fullName>
    </submittedName>
</protein>
<dbReference type="EMBL" id="FPIY01000001">
    <property type="protein sequence ID" value="SFW26503.1"/>
    <property type="molecule type" value="Genomic_DNA"/>
</dbReference>
<dbReference type="STRING" id="76595.SAMN05660313_00902"/>
<dbReference type="Proteomes" id="UP000183257">
    <property type="component" value="Unassembled WGS sequence"/>
</dbReference>
<reference evidence="2" key="1">
    <citation type="submission" date="2016-11" db="EMBL/GenBank/DDBJ databases">
        <authorList>
            <person name="Varghese N."/>
            <person name="Submissions S."/>
        </authorList>
    </citation>
    <scope>NUCLEOTIDE SEQUENCE [LARGE SCALE GENOMIC DNA]</scope>
    <source>
        <strain evidence="2">DSM 24786</strain>
    </source>
</reference>
<evidence type="ECO:0000313" key="1">
    <source>
        <dbReference type="EMBL" id="SFW26503.1"/>
    </source>
</evidence>
<evidence type="ECO:0000313" key="2">
    <source>
        <dbReference type="Proteomes" id="UP000183257"/>
    </source>
</evidence>
<proteinExistence type="predicted"/>
<keyword evidence="2" id="KW-1185">Reference proteome</keyword>
<gene>
    <name evidence="1" type="ORF">SAMN05660313_00902</name>
</gene>
<sequence>MDIGFKEIVIGILVLLVLLFYGVKSKYMLSNKVAAKNLEAFLKANYGTDLKYTDLYRFFNTATMNPNCFKAVINKVENPKVEMYLTFDASEIATQKDVKSMYPDGLSFHEEYIQKQEVVASQAIILDKMKPLGVSLDWDYELVTLTFDKSYAEAEVLEKEHYFIDLFSKEDTDKFGYYHSFKLELNFLDNAFPNLIHYVSQENGVWLLKDIKLKEDDTNFNETRDAIKVKIEHYLAKLDSKLMLHNYYSTFVNKADFGRVIYVEYTQNKRTAKEVKEAEKGVYVSPINGYVVVYWNLDKKLAQHINFVSISDHLTLEEILENEVTNLI</sequence>